<dbReference type="EMBL" id="CADEPM010000001">
    <property type="protein sequence ID" value="CAB3398745.1"/>
    <property type="molecule type" value="Genomic_DNA"/>
</dbReference>
<accession>A0A8S1E563</accession>
<dbReference type="Pfam" id="PF00664">
    <property type="entry name" value="ABC_membrane"/>
    <property type="match status" value="1"/>
</dbReference>
<reference evidence="7 8" key="1">
    <citation type="submission" date="2020-04" db="EMBL/GenBank/DDBJ databases">
        <authorList>
            <person name="Laetsch R D."/>
            <person name="Stevens L."/>
            <person name="Kumar S."/>
            <person name="Blaxter L. M."/>
        </authorList>
    </citation>
    <scope>NUCLEOTIDE SEQUENCE [LARGE SCALE GENOMIC DNA]</scope>
</reference>
<feature type="transmembrane region" description="Helical" evidence="5">
    <location>
        <begin position="140"/>
        <end position="159"/>
    </location>
</feature>
<evidence type="ECO:0000256" key="2">
    <source>
        <dbReference type="ARBA" id="ARBA00022692"/>
    </source>
</evidence>
<keyword evidence="3 5" id="KW-1133">Transmembrane helix</keyword>
<evidence type="ECO:0000259" key="6">
    <source>
        <dbReference type="PROSITE" id="PS50929"/>
    </source>
</evidence>
<dbReference type="SUPFAM" id="SSF90123">
    <property type="entry name" value="ABC transporter transmembrane region"/>
    <property type="match status" value="1"/>
</dbReference>
<keyword evidence="2 5" id="KW-0812">Transmembrane</keyword>
<evidence type="ECO:0000313" key="7">
    <source>
        <dbReference type="EMBL" id="CAB3398745.1"/>
    </source>
</evidence>
<evidence type="ECO:0000313" key="8">
    <source>
        <dbReference type="Proteomes" id="UP000494206"/>
    </source>
</evidence>
<evidence type="ECO:0000256" key="5">
    <source>
        <dbReference type="SAM" id="Phobius"/>
    </source>
</evidence>
<feature type="transmembrane region" description="Helical" evidence="5">
    <location>
        <begin position="88"/>
        <end position="109"/>
    </location>
</feature>
<dbReference type="PROSITE" id="PS50929">
    <property type="entry name" value="ABC_TM1F"/>
    <property type="match status" value="1"/>
</dbReference>
<dbReference type="GO" id="GO:0015421">
    <property type="term" value="F:ABC-type oligopeptide transporter activity"/>
    <property type="evidence" value="ECO:0007669"/>
    <property type="project" value="TreeGrafter"/>
</dbReference>
<evidence type="ECO:0000256" key="3">
    <source>
        <dbReference type="ARBA" id="ARBA00022989"/>
    </source>
</evidence>
<comment type="subcellular location">
    <subcellularLocation>
        <location evidence="1">Membrane</location>
        <topology evidence="1">Multi-pass membrane protein</topology>
    </subcellularLocation>
</comment>
<dbReference type="Proteomes" id="UP000494206">
    <property type="component" value="Unassembled WGS sequence"/>
</dbReference>
<protein>
    <recommendedName>
        <fullName evidence="6">ABC transmembrane type-1 domain-containing protein</fullName>
    </recommendedName>
</protein>
<feature type="domain" description="ABC transmembrane type-1" evidence="6">
    <location>
        <begin position="89"/>
        <end position="192"/>
    </location>
</feature>
<keyword evidence="8" id="KW-1185">Reference proteome</keyword>
<organism evidence="7 8">
    <name type="scientific">Caenorhabditis bovis</name>
    <dbReference type="NCBI Taxonomy" id="2654633"/>
    <lineage>
        <taxon>Eukaryota</taxon>
        <taxon>Metazoa</taxon>
        <taxon>Ecdysozoa</taxon>
        <taxon>Nematoda</taxon>
        <taxon>Chromadorea</taxon>
        <taxon>Rhabditida</taxon>
        <taxon>Rhabditina</taxon>
        <taxon>Rhabditomorpha</taxon>
        <taxon>Rhabditoidea</taxon>
        <taxon>Rhabditidae</taxon>
        <taxon>Peloderinae</taxon>
        <taxon>Caenorhabditis</taxon>
    </lineage>
</organism>
<dbReference type="InterPro" id="IPR036640">
    <property type="entry name" value="ABC1_TM_sf"/>
</dbReference>
<sequence length="192" mass="21357">MSLLTHLSKICCARCSSIPSSSSRLFCHVPRVKTATKGLLRTTLLYSKNAFRNVSVVETKRESQKLKNASWKDLKSILSLAAPYKGRIILGLSFLGVSSTIFLLTPRVLGKLIDEWDETKRQDPNDRSLQLARFFKNNPAALVGALLLGAAAIAARIYCMHTAGQLVINDLRKSVFNSVLRQDMAFFDKNKV</sequence>
<dbReference type="GO" id="GO:0090374">
    <property type="term" value="P:oligopeptide export from mitochondrion"/>
    <property type="evidence" value="ECO:0007669"/>
    <property type="project" value="TreeGrafter"/>
</dbReference>
<comment type="caution">
    <text evidence="7">The sequence shown here is derived from an EMBL/GenBank/DDBJ whole genome shotgun (WGS) entry which is preliminary data.</text>
</comment>
<dbReference type="AlphaFoldDB" id="A0A8S1E563"/>
<dbReference type="OrthoDB" id="5864230at2759"/>
<dbReference type="GO" id="GO:0005524">
    <property type="term" value="F:ATP binding"/>
    <property type="evidence" value="ECO:0007669"/>
    <property type="project" value="InterPro"/>
</dbReference>
<gene>
    <name evidence="7" type="ORF">CBOVIS_LOCUS1985</name>
</gene>
<dbReference type="Gene3D" id="1.20.1560.10">
    <property type="entry name" value="ABC transporter type 1, transmembrane domain"/>
    <property type="match status" value="1"/>
</dbReference>
<dbReference type="InterPro" id="IPR011527">
    <property type="entry name" value="ABC1_TM_dom"/>
</dbReference>
<dbReference type="PANTHER" id="PTHR43394">
    <property type="entry name" value="ATP-DEPENDENT PERMEASE MDL1, MITOCHONDRIAL"/>
    <property type="match status" value="1"/>
</dbReference>
<dbReference type="PANTHER" id="PTHR43394:SF1">
    <property type="entry name" value="ATP-BINDING CASSETTE SUB-FAMILY B MEMBER 10, MITOCHONDRIAL"/>
    <property type="match status" value="1"/>
</dbReference>
<dbReference type="InterPro" id="IPR039421">
    <property type="entry name" value="Type_1_exporter"/>
</dbReference>
<dbReference type="GO" id="GO:0005743">
    <property type="term" value="C:mitochondrial inner membrane"/>
    <property type="evidence" value="ECO:0007669"/>
    <property type="project" value="TreeGrafter"/>
</dbReference>
<evidence type="ECO:0000256" key="4">
    <source>
        <dbReference type="ARBA" id="ARBA00023136"/>
    </source>
</evidence>
<name>A0A8S1E563_9PELO</name>
<evidence type="ECO:0000256" key="1">
    <source>
        <dbReference type="ARBA" id="ARBA00004141"/>
    </source>
</evidence>
<proteinExistence type="predicted"/>
<keyword evidence="4 5" id="KW-0472">Membrane</keyword>